<gene>
    <name evidence="1" type="ordered locus">CVAR_0154</name>
</gene>
<evidence type="ECO:0000313" key="2">
    <source>
        <dbReference type="Proteomes" id="UP000006659"/>
    </source>
</evidence>
<evidence type="ECO:0000313" key="1">
    <source>
        <dbReference type="EMBL" id="AEK35502.1"/>
    </source>
</evidence>
<dbReference type="HOGENOM" id="CLU_170393_0_0_11"/>
<accession>G0HAS6</accession>
<dbReference type="eggNOG" id="COG4430">
    <property type="taxonomic scope" value="Bacteria"/>
</dbReference>
<dbReference type="KEGG" id="cva:CVAR_0154"/>
<name>G0HAS6_CORVD</name>
<dbReference type="EMBL" id="CP002917">
    <property type="protein sequence ID" value="AEK35502.1"/>
    <property type="molecule type" value="Genomic_DNA"/>
</dbReference>
<protein>
    <recommendedName>
        <fullName evidence="3">Bacteriocin-protection, YdeI or OmpD-Associated</fullName>
    </recommendedName>
</protein>
<dbReference type="Proteomes" id="UP000006659">
    <property type="component" value="Chromosome"/>
</dbReference>
<organism evidence="1 2">
    <name type="scientific">Corynebacterium variabile (strain DSM 44702 / CIP 107183 / JCM 12073 / NCIMB 30131)</name>
    <name type="common">Corynebacterium mooreparkense</name>
    <dbReference type="NCBI Taxonomy" id="858619"/>
    <lineage>
        <taxon>Bacteria</taxon>
        <taxon>Bacillati</taxon>
        <taxon>Actinomycetota</taxon>
        <taxon>Actinomycetes</taxon>
        <taxon>Mycobacteriales</taxon>
        <taxon>Corynebacteriaceae</taxon>
        <taxon>Corynebacterium</taxon>
    </lineage>
</organism>
<dbReference type="STRING" id="858619.CVAR_0154"/>
<dbReference type="Pfam" id="PF13376">
    <property type="entry name" value="OmdA"/>
    <property type="match status" value="1"/>
</dbReference>
<reference evidence="1 2" key="1">
    <citation type="journal article" date="2011" name="BMC Genomics">
        <title>Complete genome sequence of Corynebacterium variabile DSM 44702 isolated from the surface of smear-ripened cheeses and insights into cheese ripening and flavor generation.</title>
        <authorList>
            <person name="Schroeder J."/>
            <person name="Maus I."/>
            <person name="Trost E."/>
            <person name="Tauch A."/>
        </authorList>
    </citation>
    <scope>NUCLEOTIDE SEQUENCE [LARGE SCALE GENOMIC DNA]</scope>
    <source>
        <strain evidence="2">DSM 44702 / JCM 12073 / NCIMB 30131</strain>
    </source>
</reference>
<dbReference type="AlphaFoldDB" id="G0HAS6"/>
<proteinExistence type="predicted"/>
<sequence length="127" mass="14291">MRVNESDRGRWWRGGCPCSFMRMSEMTGADVSGGVVHELPDDLRAAILGGDRGEGDDGSPAVARSVLDLWEACTPLGRNEFICWVGDAKQARTRNRRIRRTCEELEEGKRRPCCWPGCKHRERTGRA</sequence>
<evidence type="ECO:0008006" key="3">
    <source>
        <dbReference type="Google" id="ProtNLM"/>
    </source>
</evidence>